<dbReference type="PATRIC" id="fig|743722.3.peg.3718"/>
<dbReference type="OrthoDB" id="799989at2"/>
<proteinExistence type="predicted"/>
<accession>F4C2D7</accession>
<evidence type="ECO:0000313" key="2">
    <source>
        <dbReference type="EMBL" id="ADZ80015.1"/>
    </source>
</evidence>
<sequence length="72" mass="7959">MSKLSYIVSPAIEGKFEIINTHLPSIIHPKLGTIDFRTITEEQAQKLVDAGSMYIQKVEKAEKKPSKSESAG</sequence>
<reference evidence="2" key="1">
    <citation type="submission" date="2011-03" db="EMBL/GenBank/DDBJ databases">
        <title>Complete sequence of Sphingobacterium sp. 21.</title>
        <authorList>
            <consortium name="US DOE Joint Genome Institute"/>
            <person name="Lucas S."/>
            <person name="Copeland A."/>
            <person name="Lapidus A."/>
            <person name="Cheng J.-F."/>
            <person name="Goodwin L."/>
            <person name="Pitluck S."/>
            <person name="Davenport K."/>
            <person name="Detter J.C."/>
            <person name="Han C."/>
            <person name="Tapia R."/>
            <person name="Land M."/>
            <person name="Hauser L."/>
            <person name="Kyrpides N."/>
            <person name="Ivanova N."/>
            <person name="Ovchinnikova G."/>
            <person name="Pagani I."/>
            <person name="Siebers A.K."/>
            <person name="Allgaier M."/>
            <person name="Thelen M.P."/>
            <person name="Hugenholtz P."/>
            <person name="Woyke T."/>
        </authorList>
    </citation>
    <scope>NUCLEOTIDE SEQUENCE</scope>
    <source>
        <strain evidence="2">21</strain>
    </source>
</reference>
<dbReference type="GO" id="GO:0045259">
    <property type="term" value="C:proton-transporting ATP synthase complex"/>
    <property type="evidence" value="ECO:0007669"/>
    <property type="project" value="UniProtKB-KW"/>
</dbReference>
<keyword evidence="1" id="KW-0139">CF(1)</keyword>
<dbReference type="HOGENOM" id="CLU_2720293_0_0_10"/>
<keyword evidence="1" id="KW-0066">ATP synthesis</keyword>
<dbReference type="InterPro" id="IPR036771">
    <property type="entry name" value="ATPsynth_dsu/esu_N"/>
</dbReference>
<organism evidence="2">
    <name type="scientific">Sphingobacterium sp. (strain 21)</name>
    <dbReference type="NCBI Taxonomy" id="743722"/>
    <lineage>
        <taxon>Bacteria</taxon>
        <taxon>Pseudomonadati</taxon>
        <taxon>Bacteroidota</taxon>
        <taxon>Sphingobacteriia</taxon>
        <taxon>Sphingobacteriales</taxon>
        <taxon>Sphingobacteriaceae</taxon>
        <taxon>Sphingobacterium</taxon>
    </lineage>
</organism>
<name>F4C2D7_SPHS2</name>
<dbReference type="STRING" id="743722.Sph21_3477"/>
<gene>
    <name evidence="2" type="ordered locus">Sph21_3477</name>
</gene>
<evidence type="ECO:0000256" key="1">
    <source>
        <dbReference type="ARBA" id="ARBA00023196"/>
    </source>
</evidence>
<dbReference type="KEGG" id="shg:Sph21_3477"/>
<protein>
    <submittedName>
        <fullName evidence="2">Uncharacterized protein</fullName>
    </submittedName>
</protein>
<dbReference type="AlphaFoldDB" id="F4C2D7"/>
<dbReference type="SUPFAM" id="SSF51344">
    <property type="entry name" value="Epsilon subunit of F1F0-ATP synthase N-terminal domain"/>
    <property type="match status" value="1"/>
</dbReference>
<dbReference type="EMBL" id="CP002584">
    <property type="protein sequence ID" value="ADZ80015.1"/>
    <property type="molecule type" value="Genomic_DNA"/>
</dbReference>